<dbReference type="RefSeq" id="WP_100741906.1">
    <property type="nucleotide sequence ID" value="NZ_NPDW01000001.1"/>
</dbReference>
<name>A0A2N0ALD3_9LEPT</name>
<dbReference type="SUPFAM" id="SSF47240">
    <property type="entry name" value="Ferritin-like"/>
    <property type="match status" value="1"/>
</dbReference>
<dbReference type="EMBL" id="NPDX01000001">
    <property type="protein sequence ID" value="PJZ85021.1"/>
    <property type="molecule type" value="Genomic_DNA"/>
</dbReference>
<evidence type="ECO:0000313" key="1">
    <source>
        <dbReference type="EMBL" id="PJZ85021.1"/>
    </source>
</evidence>
<dbReference type="Pfam" id="PF04305">
    <property type="entry name" value="DUF455"/>
    <property type="match status" value="1"/>
</dbReference>
<evidence type="ECO:0008006" key="3">
    <source>
        <dbReference type="Google" id="ProtNLM"/>
    </source>
</evidence>
<proteinExistence type="predicted"/>
<evidence type="ECO:0000313" key="2">
    <source>
        <dbReference type="Proteomes" id="UP000232145"/>
    </source>
</evidence>
<dbReference type="InterPro" id="IPR009078">
    <property type="entry name" value="Ferritin-like_SF"/>
</dbReference>
<dbReference type="InterPro" id="IPR007402">
    <property type="entry name" value="DUF455"/>
</dbReference>
<dbReference type="CDD" id="cd00657">
    <property type="entry name" value="Ferritin_like"/>
    <property type="match status" value="1"/>
</dbReference>
<reference evidence="1 2" key="1">
    <citation type="submission" date="2017-07" db="EMBL/GenBank/DDBJ databases">
        <title>Leptospira spp. isolated from tropical soils.</title>
        <authorList>
            <person name="Thibeaux R."/>
            <person name="Iraola G."/>
            <person name="Ferres I."/>
            <person name="Bierque E."/>
            <person name="Girault D."/>
            <person name="Soupe-Gilbert M.-E."/>
            <person name="Picardeau M."/>
            <person name="Goarant C."/>
        </authorList>
    </citation>
    <scope>NUCLEOTIDE SEQUENCE [LARGE SCALE GENOMIC DNA]</scope>
    <source>
        <strain evidence="1 2">FH2-B-A1</strain>
    </source>
</reference>
<dbReference type="AlphaFoldDB" id="A0A2N0ALD3"/>
<dbReference type="PANTHER" id="PTHR42782">
    <property type="entry name" value="SI:CH73-314G15.3"/>
    <property type="match status" value="1"/>
</dbReference>
<dbReference type="Proteomes" id="UP000232145">
    <property type="component" value="Unassembled WGS sequence"/>
</dbReference>
<gene>
    <name evidence="1" type="ORF">CH364_01740</name>
</gene>
<sequence length="292" mass="33933">MKISDYAKHLLLAPNLEDKLLPPSRHWDEETEFNSIRIEAPGRSQKFQFSDKKVKIPRLEHLNLVSNRGLSLHHFANHELMAIELFAWALLAFPDAPRSVRNGFLKTIEEEQTHLKLYLNRMRDFGVDFGDIPLNYIFWKQQGQFKSLESFAAVMSISFEGANLDYAQVYAQVFSYFGDHLTSDIMLTVFEDEVKHVKRGLRAFEHSVPENVSHWDHYLSLIQFPFTPRRAKGYLYLPDTRLLAGMDKSFIQSLGAYEDEYTGRVNLESVKKFGLGETIHRKNRLDSHLLNP</sequence>
<comment type="caution">
    <text evidence="1">The sequence shown here is derived from an EMBL/GenBank/DDBJ whole genome shotgun (WGS) entry which is preliminary data.</text>
</comment>
<dbReference type="PIRSF" id="PIRSF012318">
    <property type="entry name" value="UCP012318"/>
    <property type="match status" value="1"/>
</dbReference>
<protein>
    <recommendedName>
        <fullName evidence="3">DUF455 domain-containing protein</fullName>
    </recommendedName>
</protein>
<organism evidence="1 2">
    <name type="scientific">Leptospira harrisiae</name>
    <dbReference type="NCBI Taxonomy" id="2023189"/>
    <lineage>
        <taxon>Bacteria</taxon>
        <taxon>Pseudomonadati</taxon>
        <taxon>Spirochaetota</taxon>
        <taxon>Spirochaetia</taxon>
        <taxon>Leptospirales</taxon>
        <taxon>Leptospiraceae</taxon>
        <taxon>Leptospira</taxon>
    </lineage>
</organism>
<keyword evidence="2" id="KW-1185">Reference proteome</keyword>
<accession>A0A2N0ALD3</accession>
<dbReference type="OrthoDB" id="9778629at2"/>
<dbReference type="PANTHER" id="PTHR42782:SF2">
    <property type="entry name" value="3-OXOACYL-[ACYL-CARRIER-PROTEIN] SYNTHASE-LIKE PROTEIN"/>
    <property type="match status" value="1"/>
</dbReference>
<dbReference type="InterPro" id="IPR011197">
    <property type="entry name" value="UCP012318"/>
</dbReference>